<dbReference type="InterPro" id="IPR044106">
    <property type="entry name" value="PX_Snx41/Atg20"/>
</dbReference>
<evidence type="ECO:0000256" key="6">
    <source>
        <dbReference type="ARBA" id="ARBA00023006"/>
    </source>
</evidence>
<feature type="compositionally biased region" description="Polar residues" evidence="10">
    <location>
        <begin position="909"/>
        <end position="930"/>
    </location>
</feature>
<feature type="compositionally biased region" description="Low complexity" evidence="10">
    <location>
        <begin position="2187"/>
        <end position="2198"/>
    </location>
</feature>
<gene>
    <name evidence="14" type="ORF">T310_6911</name>
</gene>
<feature type="region of interest" description="Disordered" evidence="10">
    <location>
        <begin position="1734"/>
        <end position="1794"/>
    </location>
</feature>
<dbReference type="Proteomes" id="UP000053958">
    <property type="component" value="Unassembled WGS sequence"/>
</dbReference>
<evidence type="ECO:0000256" key="5">
    <source>
        <dbReference type="ARBA" id="ARBA00022927"/>
    </source>
</evidence>
<dbReference type="PROSITE" id="PS00973">
    <property type="entry name" value="USP_2"/>
    <property type="match status" value="1"/>
</dbReference>
<feature type="compositionally biased region" description="Acidic residues" evidence="10">
    <location>
        <begin position="1886"/>
        <end position="1898"/>
    </location>
</feature>
<keyword evidence="15" id="KW-1185">Reference proteome</keyword>
<accession>A0A0F4YLZ2</accession>
<feature type="compositionally biased region" description="Basic and acidic residues" evidence="10">
    <location>
        <begin position="1780"/>
        <end position="1792"/>
    </location>
</feature>
<feature type="compositionally biased region" description="Low complexity" evidence="10">
    <location>
        <begin position="972"/>
        <end position="987"/>
    </location>
</feature>
<evidence type="ECO:0000256" key="4">
    <source>
        <dbReference type="ARBA" id="ARBA00022753"/>
    </source>
</evidence>
<evidence type="ECO:0000313" key="14">
    <source>
        <dbReference type="EMBL" id="KKA19120.1"/>
    </source>
</evidence>
<dbReference type="InterPro" id="IPR051079">
    <property type="entry name" value="Sorting_Nexin_Autophagy"/>
</dbReference>
<dbReference type="GO" id="GO:0006914">
    <property type="term" value="P:autophagy"/>
    <property type="evidence" value="ECO:0007669"/>
    <property type="project" value="UniProtKB-KW"/>
</dbReference>
<dbReference type="InterPro" id="IPR001394">
    <property type="entry name" value="Peptidase_C19_UCH"/>
</dbReference>
<feature type="region of interest" description="Disordered" evidence="10">
    <location>
        <begin position="436"/>
        <end position="515"/>
    </location>
</feature>
<feature type="compositionally biased region" description="Basic and acidic residues" evidence="10">
    <location>
        <begin position="770"/>
        <end position="779"/>
    </location>
</feature>
<organism evidence="14 15">
    <name type="scientific">Rasamsonia emersonii (strain ATCC 16479 / CBS 393.64 / IMI 116815)</name>
    <dbReference type="NCBI Taxonomy" id="1408163"/>
    <lineage>
        <taxon>Eukaryota</taxon>
        <taxon>Fungi</taxon>
        <taxon>Dikarya</taxon>
        <taxon>Ascomycota</taxon>
        <taxon>Pezizomycotina</taxon>
        <taxon>Eurotiomycetes</taxon>
        <taxon>Eurotiomycetidae</taxon>
        <taxon>Eurotiales</taxon>
        <taxon>Trichocomaceae</taxon>
        <taxon>Rasamsonia</taxon>
    </lineage>
</organism>
<comment type="caution">
    <text evidence="14">The sequence shown here is derived from an EMBL/GenBank/DDBJ whole genome shotgun (WGS) entry which is preliminary data.</text>
</comment>
<dbReference type="GeneID" id="25319188"/>
<keyword evidence="3" id="KW-0813">Transport</keyword>
<dbReference type="InterPro" id="IPR027267">
    <property type="entry name" value="AH/BAR_dom_sf"/>
</dbReference>
<dbReference type="Pfam" id="PF00787">
    <property type="entry name" value="PX"/>
    <property type="match status" value="1"/>
</dbReference>
<dbReference type="SUPFAM" id="SSF143791">
    <property type="entry name" value="DUSP-like"/>
    <property type="match status" value="1"/>
</dbReference>
<dbReference type="OrthoDB" id="289314at2759"/>
<dbReference type="SUPFAM" id="SSF54001">
    <property type="entry name" value="Cysteine proteinases"/>
    <property type="match status" value="1"/>
</dbReference>
<protein>
    <submittedName>
        <fullName evidence="14">Ubiquitin carboxyl-terminal hydrolase</fullName>
        <ecNumber evidence="14">3.4.19.12</ecNumber>
    </submittedName>
</protein>
<feature type="compositionally biased region" description="Low complexity" evidence="10">
    <location>
        <begin position="451"/>
        <end position="460"/>
    </location>
</feature>
<keyword evidence="4" id="KW-0967">Endosome</keyword>
<dbReference type="GO" id="GO:0004843">
    <property type="term" value="F:cysteine-type deubiquitinase activity"/>
    <property type="evidence" value="ECO:0007669"/>
    <property type="project" value="UniProtKB-EC"/>
</dbReference>
<dbReference type="RefSeq" id="XP_013325732.1">
    <property type="nucleotide sequence ID" value="XM_013470278.1"/>
</dbReference>
<evidence type="ECO:0000259" key="11">
    <source>
        <dbReference type="PROSITE" id="PS50195"/>
    </source>
</evidence>
<feature type="domain" description="PX" evidence="11">
    <location>
        <begin position="95"/>
        <end position="211"/>
    </location>
</feature>
<feature type="region of interest" description="Disordered" evidence="10">
    <location>
        <begin position="1318"/>
        <end position="1362"/>
    </location>
</feature>
<dbReference type="GO" id="GO:0005829">
    <property type="term" value="C:cytosol"/>
    <property type="evidence" value="ECO:0007669"/>
    <property type="project" value="GOC"/>
</dbReference>
<evidence type="ECO:0000256" key="7">
    <source>
        <dbReference type="ARBA" id="ARBA00023121"/>
    </source>
</evidence>
<dbReference type="PANTHER" id="PTHR46979:SF2">
    <property type="entry name" value="SORTING NEXIN-41"/>
    <property type="match status" value="1"/>
</dbReference>
<dbReference type="InterPro" id="IPR028889">
    <property type="entry name" value="USP"/>
</dbReference>
<keyword evidence="8" id="KW-0472">Membrane</keyword>
<name>A0A0F4YLZ2_RASE3</name>
<dbReference type="Gene3D" id="3.90.70.10">
    <property type="entry name" value="Cysteine proteinases"/>
    <property type="match status" value="2"/>
</dbReference>
<dbReference type="CDD" id="cd06867">
    <property type="entry name" value="PX_SNX41_42"/>
    <property type="match status" value="1"/>
</dbReference>
<feature type="compositionally biased region" description="Polar residues" evidence="10">
    <location>
        <begin position="1318"/>
        <end position="1328"/>
    </location>
</feature>
<dbReference type="InterPro" id="IPR006615">
    <property type="entry name" value="Pept_C19_DUSP"/>
</dbReference>
<evidence type="ECO:0000313" key="15">
    <source>
        <dbReference type="Proteomes" id="UP000053958"/>
    </source>
</evidence>
<dbReference type="GO" id="GO:0016579">
    <property type="term" value="P:protein deubiquitination"/>
    <property type="evidence" value="ECO:0007669"/>
    <property type="project" value="InterPro"/>
</dbReference>
<feature type="region of interest" description="Disordered" evidence="10">
    <location>
        <begin position="2153"/>
        <end position="2357"/>
    </location>
</feature>
<sequence>MWNDEDNNPYGAFDRPDPHLTDSLHSAVSPSPYDRESTPPSSRSSSRGPPDYVSRQPDTEDEEEDNSYGARQGALSSRKRGVYDSRIEQILYENPDLPILIVDAGKNHEGGGSFIVYTIRTGDIEVRRRYSEFASLRQTLVNLHPTLVIPPIPEKHTMADYAAKPTKAKEDTAIIELRKRMLAVFLNRCRKMKEVREDGVWWRFLDPNVSWSEVLHSHPASSVPKNNLKAPPLDPANPTPAHAWLPVPSSSAKLKSTAAMTATSPSDPANTTQILGRFPPTSRTLSEQDLDPYFINFEASTRELELLLQGNIEKVNRRTLAHLSSLSADLMELGARYNGFSLSEQSPTVAAAIERIGQAADTSYIETEELSSSLGASFAEPMRESAQFASVVRSVLRYRVLKRVQEEMTREELSKKKALLESLERSEQEAKRIEQYLNSTASPSVATKPRSMSASSATSSGHDREREPHRGGAEDTASIDSDFPPTHSDAVPSASQGTPQRPEGPSPPVHRKSASGNFVTNKIFGRISHAVHGFVDVDPERTRRDQIGKTKESLIQLEQALQVSEKDVKDASAGVLQDLKRFQKEKEEDLRRYMAGHGCAGWARYINGVSSLDHDSARPPSAVVTSSSIVFSASRSLDCSVVAVRRLSTASLLSADGEVSPRAGANQPCRCSPPTPRPDSQVSLLNPRPRSVLLTLRIAWRLYRALLLFFPLPLPCSPASSAILPIVLSRAATRRVQLTFTTSSTKRRKVVEEPRRPGATPSPSVASRARHADAGERRHGLQHHHRRHHGSPSPERPLPLPPPTLAPSESNLDSRSSASPSPRYIPAHLQEEVLGAGSKSGASRPPTPEPSGNADSPSAACAGLSLNSDPVPDMSSSDKSSAAAPQQSQREVRSSSPAVKRRVSEIAGNEQQSQDVEMETGSSEQQSSGPDSRPAQRRATSVDMIGSEENAETAKSSGGDDAIPSTGSDTVYPTPSSMSTYTASTSTRESSSKAHEAAGTSEPVPSIDEQVAMVMALMAKPLQDKQKGYVVSANWLNRVLARSSQAPRGGVIDKSAMEGEIGPVDNSDLVLVTDPSTSFKDEAGEPFVPLRPGLQMGEDFEIVSQEAWDLIMKWYGLAEQSPAIVRYAHNTNTAGGEENIQYEINPPIFTILKLSNPANGVTTQSLKDKSSPPVKTLASRHTNFQKWLRQAKELAHIDMKTRVRVWKILGGLSSTETSGVITPAASRSSSPAPGATLVPSAGSSLVLDVNTFVSLAEGSQRELLEDARDQTANEKYNGSMTLDLVGLTANDVVVLEEQIGGPGGGEWVSEASKQALSRLSIPPGNNKNGLAKPKAKTPSVSGRSSPVPETTRGRRKDGRPKGITGFGNLGNTCYMNSALQCVRSVEELTYYFLNDCYKKDLNPNNPLAHNGDVARAYANLLHVIYDEGPVSFSPKQFKHTIGRYGPAFSGYGQQDSQEFLLFLLDGLQEDLNRIKKKPYIEKPDSTDEMVHNHEALKEFANKCWDIYKARNDSVITDLFAGQYKSTLVCPVCSKVSIIFDPFNNLTLQLPVENLWSKEIFYFPHNKPPVLLDVELDKNSSIKALKEYVAKKMNTDPQRLIMAEIYKSKFYKLFDNTATIADSNIGPGDDIGIFEVESVPTNYNPDKPKKSFSMLSFSHMDTEDIPSIDSPRADRLLVPIFNRVNRPGSRYGSRQVFGAPLFAVFTREEARDYDTIFGKVLSAVATLTTRDILHETDDADSAEDEGPDSDTVVMNEEDAESADSKIKTASVEGEDGLVDVSMRDASDASKESTAKSIPRRLRNLFQMKIVKSRSEVIPLGFSSLEENKDYPLISSRLQRKPAGKPVAQKAKASRLRERPNSPVSSSDDELNDEPEPVNKRVPRTSDESDESDADSDSESGGDIYPNRMFSDSKKARNGAVEPEPQDAPLIRPGEGIVLDWSEENHDALFGADPRDKNSLRGSPTWTNVEHFPDPELAKKRQMRQNRRKKGLTLDQCLDEFGREEILSENDAWYCPRCKEHRRASKTFELWKTPDILVIHLKRFSAHRGFRDKIDDLVDFPVEGLDLTGRVRAPEPGESLIYDLFAVDNHYGGLGGGHYTAYAKNFLTGEWHEYNDAHVSKPIDPQKVVSPAAYLLFYRRRSDRPLGGKLLQEITESSVRGADSDSPADSRAESPAGEGRRLGDSSRNGSSSALAGVGAAHQAGDGGLRTVTQVRNVEGDEEDDDEEMPLKYTNGLRSGEQSLGQTHRLQGMDTEDLDPSGGMQSNPLPYVNEPAWSFDRAADAHGPSQMTAAPPGSYYDEDEDEGLFDDDEDDDDAASNQAVGGGDMSDSELPMADEPGDYPPMILDDVPPVSDDEDEELPVVELRVNEEDRIVSD</sequence>
<dbReference type="InterPro" id="IPR035927">
    <property type="entry name" value="DUSP-like_sf"/>
</dbReference>
<keyword evidence="5" id="KW-0653">Protein transport</keyword>
<feature type="coiled-coil region" evidence="9">
    <location>
        <begin position="401"/>
        <end position="436"/>
    </location>
</feature>
<dbReference type="Gene3D" id="3.30.1520.10">
    <property type="entry name" value="Phox-like domain"/>
    <property type="match status" value="1"/>
</dbReference>
<feature type="compositionally biased region" description="Basic and acidic residues" evidence="10">
    <location>
        <begin position="2166"/>
        <end position="2182"/>
    </location>
</feature>
<evidence type="ECO:0000256" key="1">
    <source>
        <dbReference type="ARBA" id="ARBA00004481"/>
    </source>
</evidence>
<dbReference type="InterPro" id="IPR038765">
    <property type="entry name" value="Papain-like_cys_pep_sf"/>
</dbReference>
<feature type="region of interest" description="Disordered" evidence="10">
    <location>
        <begin position="1834"/>
        <end position="1931"/>
    </location>
</feature>
<dbReference type="GO" id="GO:0015031">
    <property type="term" value="P:protein transport"/>
    <property type="evidence" value="ECO:0007669"/>
    <property type="project" value="UniProtKB-KW"/>
</dbReference>
<evidence type="ECO:0000256" key="3">
    <source>
        <dbReference type="ARBA" id="ARBA00022448"/>
    </source>
</evidence>
<proteinExistence type="inferred from homology"/>
<feature type="region of interest" description="Disordered" evidence="10">
    <location>
        <begin position="1"/>
        <end position="79"/>
    </location>
</feature>
<feature type="compositionally biased region" description="Low complexity" evidence="10">
    <location>
        <begin position="38"/>
        <end position="50"/>
    </location>
</feature>
<feature type="compositionally biased region" description="Polar residues" evidence="10">
    <location>
        <begin position="436"/>
        <end position="445"/>
    </location>
</feature>
<feature type="compositionally biased region" description="Basic residues" evidence="10">
    <location>
        <begin position="780"/>
        <end position="790"/>
    </location>
</feature>
<feature type="compositionally biased region" description="Pro residues" evidence="10">
    <location>
        <begin position="794"/>
        <end position="805"/>
    </location>
</feature>
<dbReference type="InterPro" id="IPR001683">
    <property type="entry name" value="PX_dom"/>
</dbReference>
<dbReference type="CDD" id="cd02674">
    <property type="entry name" value="Peptidase_C19R"/>
    <property type="match status" value="1"/>
</dbReference>
<feature type="domain" description="USP" evidence="12">
    <location>
        <begin position="1364"/>
        <end position="2139"/>
    </location>
</feature>
<evidence type="ECO:0000256" key="10">
    <source>
        <dbReference type="SAM" id="MobiDB-lite"/>
    </source>
</evidence>
<feature type="region of interest" description="Disordered" evidence="10">
    <location>
        <begin position="739"/>
        <end position="823"/>
    </location>
</feature>
<feature type="compositionally biased region" description="Polar residues" evidence="10">
    <location>
        <begin position="2233"/>
        <end position="2246"/>
    </location>
</feature>
<dbReference type="GO" id="GO:0010008">
    <property type="term" value="C:endosome membrane"/>
    <property type="evidence" value="ECO:0007669"/>
    <property type="project" value="UniProtKB-SubCell"/>
</dbReference>
<evidence type="ECO:0000256" key="8">
    <source>
        <dbReference type="ARBA" id="ARBA00023136"/>
    </source>
</evidence>
<dbReference type="PROSITE" id="PS50195">
    <property type="entry name" value="PX"/>
    <property type="match status" value="1"/>
</dbReference>
<dbReference type="GO" id="GO:0042147">
    <property type="term" value="P:retrograde transport, endosome to Golgi"/>
    <property type="evidence" value="ECO:0007669"/>
    <property type="project" value="InterPro"/>
</dbReference>
<keyword evidence="9" id="KW-0175">Coiled coil</keyword>
<comment type="subcellular location">
    <subcellularLocation>
        <location evidence="1">Endosome membrane</location>
        <topology evidence="1">Peripheral membrane protein</topology>
    </subcellularLocation>
</comment>
<dbReference type="PANTHER" id="PTHR46979">
    <property type="entry name" value="SORTING NEXIN-41"/>
    <property type="match status" value="1"/>
</dbReference>
<dbReference type="EC" id="3.4.19.12" evidence="14"/>
<feature type="region of interest" description="Disordered" evidence="10">
    <location>
        <begin position="836"/>
        <end position="1002"/>
    </location>
</feature>
<evidence type="ECO:0000259" key="12">
    <source>
        <dbReference type="PROSITE" id="PS50235"/>
    </source>
</evidence>
<feature type="compositionally biased region" description="Acidic residues" evidence="10">
    <location>
        <begin position="2297"/>
        <end position="2315"/>
    </location>
</feature>
<dbReference type="PROSITE" id="PS00972">
    <property type="entry name" value="USP_1"/>
    <property type="match status" value="1"/>
</dbReference>
<dbReference type="Pfam" id="PF00443">
    <property type="entry name" value="UCH"/>
    <property type="match status" value="1"/>
</dbReference>
<dbReference type="EMBL" id="LASV01000381">
    <property type="protein sequence ID" value="KKA19120.1"/>
    <property type="molecule type" value="Genomic_DNA"/>
</dbReference>
<feature type="compositionally biased region" description="Low complexity" evidence="10">
    <location>
        <begin position="868"/>
        <end position="889"/>
    </location>
</feature>
<dbReference type="Pfam" id="PF06337">
    <property type="entry name" value="DUSP"/>
    <property type="match status" value="1"/>
</dbReference>
<dbReference type="PROSITE" id="PS50235">
    <property type="entry name" value="USP_3"/>
    <property type="match status" value="1"/>
</dbReference>
<reference evidence="14 15" key="1">
    <citation type="submission" date="2015-04" db="EMBL/GenBank/DDBJ databases">
        <authorList>
            <person name="Heijne W.H."/>
            <person name="Fedorova N.D."/>
            <person name="Nierman W.C."/>
            <person name="Vollebregt A.W."/>
            <person name="Zhao Z."/>
            <person name="Wu L."/>
            <person name="Kumar M."/>
            <person name="Stam H."/>
            <person name="van den Berg M.A."/>
            <person name="Pel H.J."/>
        </authorList>
    </citation>
    <scope>NUCLEOTIDE SEQUENCE [LARGE SCALE GENOMIC DNA]</scope>
    <source>
        <strain evidence="14 15">CBS 393.64</strain>
    </source>
</reference>
<keyword evidence="7" id="KW-0446">Lipid-binding</keyword>
<evidence type="ECO:0000256" key="2">
    <source>
        <dbReference type="ARBA" id="ARBA00010883"/>
    </source>
</evidence>
<dbReference type="InterPro" id="IPR036871">
    <property type="entry name" value="PX_dom_sf"/>
</dbReference>
<dbReference type="SUPFAM" id="SSF64268">
    <property type="entry name" value="PX domain"/>
    <property type="match status" value="1"/>
</dbReference>
<dbReference type="PROSITE" id="PS51283">
    <property type="entry name" value="DUSP"/>
    <property type="match status" value="1"/>
</dbReference>
<feature type="compositionally biased region" description="Acidic residues" evidence="10">
    <location>
        <begin position="1865"/>
        <end position="1874"/>
    </location>
</feature>
<dbReference type="Gene3D" id="1.20.1270.60">
    <property type="entry name" value="Arfaptin homology (AH) domain/BAR domain"/>
    <property type="match status" value="2"/>
</dbReference>
<keyword evidence="6" id="KW-0072">Autophagy</keyword>
<dbReference type="InterPro" id="IPR018200">
    <property type="entry name" value="USP_CS"/>
</dbReference>
<dbReference type="SMART" id="SM00312">
    <property type="entry name" value="PX"/>
    <property type="match status" value="1"/>
</dbReference>
<feature type="compositionally biased region" description="Basic and acidic residues" evidence="10">
    <location>
        <begin position="461"/>
        <end position="473"/>
    </location>
</feature>
<evidence type="ECO:0000259" key="13">
    <source>
        <dbReference type="PROSITE" id="PS51283"/>
    </source>
</evidence>
<dbReference type="Gene3D" id="3.30.2230.10">
    <property type="entry name" value="DUSP-like"/>
    <property type="match status" value="1"/>
</dbReference>
<keyword evidence="14" id="KW-0378">Hydrolase</keyword>
<feature type="compositionally biased region" description="Acidic residues" evidence="10">
    <location>
        <begin position="1736"/>
        <end position="1747"/>
    </location>
</feature>
<feature type="compositionally biased region" description="Polar residues" evidence="10">
    <location>
        <begin position="811"/>
        <end position="820"/>
    </location>
</feature>
<dbReference type="STRING" id="1408163.A0A0F4YLZ2"/>
<evidence type="ECO:0000256" key="9">
    <source>
        <dbReference type="SAM" id="Coils"/>
    </source>
</evidence>
<feature type="domain" description="DUSP" evidence="13">
    <location>
        <begin position="1005"/>
        <end position="1129"/>
    </location>
</feature>
<feature type="region of interest" description="Disordered" evidence="10">
    <location>
        <begin position="658"/>
        <end position="683"/>
    </location>
</feature>
<dbReference type="GO" id="GO:0035091">
    <property type="term" value="F:phosphatidylinositol binding"/>
    <property type="evidence" value="ECO:0007669"/>
    <property type="project" value="InterPro"/>
</dbReference>
<comment type="similarity">
    <text evidence="2">Belongs to the sorting nexin family.</text>
</comment>
<feature type="compositionally biased region" description="Polar residues" evidence="10">
    <location>
        <begin position="1338"/>
        <end position="1348"/>
    </location>
</feature>